<organism evidence="1 2">
    <name type="scientific">Athelia psychrophila</name>
    <dbReference type="NCBI Taxonomy" id="1759441"/>
    <lineage>
        <taxon>Eukaryota</taxon>
        <taxon>Fungi</taxon>
        <taxon>Dikarya</taxon>
        <taxon>Basidiomycota</taxon>
        <taxon>Agaricomycotina</taxon>
        <taxon>Agaricomycetes</taxon>
        <taxon>Agaricomycetidae</taxon>
        <taxon>Atheliales</taxon>
        <taxon>Atheliaceae</taxon>
        <taxon>Athelia</taxon>
    </lineage>
</organism>
<protein>
    <submittedName>
        <fullName evidence="1">Uncharacterized protein</fullName>
    </submittedName>
</protein>
<dbReference type="OrthoDB" id="14970at2759"/>
<reference evidence="1 2" key="1">
    <citation type="journal article" date="2016" name="Mol. Biol. Evol.">
        <title>Comparative Genomics of Early-Diverging Mushroom-Forming Fungi Provides Insights into the Origins of Lignocellulose Decay Capabilities.</title>
        <authorList>
            <person name="Nagy L.G."/>
            <person name="Riley R."/>
            <person name="Tritt A."/>
            <person name="Adam C."/>
            <person name="Daum C."/>
            <person name="Floudas D."/>
            <person name="Sun H."/>
            <person name="Yadav J.S."/>
            <person name="Pangilinan J."/>
            <person name="Larsson K.H."/>
            <person name="Matsuura K."/>
            <person name="Barry K."/>
            <person name="Labutti K."/>
            <person name="Kuo R."/>
            <person name="Ohm R.A."/>
            <person name="Bhattacharya S.S."/>
            <person name="Shirouzu T."/>
            <person name="Yoshinaga Y."/>
            <person name="Martin F.M."/>
            <person name="Grigoriev I.V."/>
            <person name="Hibbett D.S."/>
        </authorList>
    </citation>
    <scope>NUCLEOTIDE SEQUENCE [LARGE SCALE GENOMIC DNA]</scope>
    <source>
        <strain evidence="1 2">CBS 109695</strain>
    </source>
</reference>
<keyword evidence="2" id="KW-1185">Reference proteome</keyword>
<sequence>MARAEAHEDVGKSDLQEGENGTLSAVGEILVHSGETRIEGGDRSIVMTCKYDSMDIGSSGSRTKLAPILLLETGPSKGFWTEYGQVLDNIAQSGNDVRAAVSSALPKIFTAGIHFAGLADTANFKSPRARRRPNLSHRRSPGRITQIDAYQQKTAALANAFQALCLSLSVHISALLDATKWQAKNNTTKVEDRNALEAHKEDMVAILITFRTRLEQQLDGDRGEGLSLSNRERQFLSKGVTCLRRIWRRTSGLGRWKQMDGALKVLKPDRGVRASSEVVKSFSDTKIASNTTFQMLETEMYTWSTLRRKCCPYWLSGFGVNY</sequence>
<dbReference type="EMBL" id="KV417585">
    <property type="protein sequence ID" value="KZP17165.1"/>
    <property type="molecule type" value="Genomic_DNA"/>
</dbReference>
<evidence type="ECO:0000313" key="2">
    <source>
        <dbReference type="Proteomes" id="UP000076532"/>
    </source>
</evidence>
<proteinExistence type="predicted"/>
<gene>
    <name evidence="1" type="ORF">FIBSPDRAFT_934160</name>
</gene>
<accession>A0A166FU74</accession>
<name>A0A166FU74_9AGAM</name>
<dbReference type="Proteomes" id="UP000076532">
    <property type="component" value="Unassembled WGS sequence"/>
</dbReference>
<evidence type="ECO:0000313" key="1">
    <source>
        <dbReference type="EMBL" id="KZP17165.1"/>
    </source>
</evidence>
<dbReference type="AlphaFoldDB" id="A0A166FU74"/>